<dbReference type="GO" id="GO:0016757">
    <property type="term" value="F:glycosyltransferase activity"/>
    <property type="evidence" value="ECO:0007669"/>
    <property type="project" value="InterPro"/>
</dbReference>
<dbReference type="EMBL" id="DSUT01000091">
    <property type="protein sequence ID" value="HGK28189.1"/>
    <property type="molecule type" value="Genomic_DNA"/>
</dbReference>
<dbReference type="PANTHER" id="PTHR46401">
    <property type="entry name" value="GLYCOSYLTRANSFERASE WBBK-RELATED"/>
    <property type="match status" value="1"/>
</dbReference>
<evidence type="ECO:0000259" key="3">
    <source>
        <dbReference type="Pfam" id="PF13439"/>
    </source>
</evidence>
<sequence length="387" mass="43136">MKKKVVILTSVHRACDTRIFHQQARTLAEAGYAVTVVGRHPRAETVDGVSIHPIPHIRNRLSRMIVTPLRTGLVALRSGSRICHLHDPELLPIGLALALLGRRVVYDVHEDYPQQVLSKYYLHPLARRAASMIVAAVERIAGSILAAVITATGQIAARFPAHKTRVVRNYPRMTAETCGCNLPTDDTSGRFRLVHLAGTLSHVRGVTSLVDTMGLLDDSFELVLAGKWETPAYFHALRHMPGFARIRHVHHVPHPEVWQLYRRCHVGVICSLPLPRHLTALPVKLFEFMATGLPVVVSNFPLLRSIVDTHGCGLCVDPTDPKAIADAVRRLAQDRRLARTMGRNGMEAVRQYYNWNSEAAALLDLYSRLSESRCVRTSRYPVLSVTT</sequence>
<organism evidence="4">
    <name type="scientific">candidate division WOR-3 bacterium</name>
    <dbReference type="NCBI Taxonomy" id="2052148"/>
    <lineage>
        <taxon>Bacteria</taxon>
        <taxon>Bacteria division WOR-3</taxon>
    </lineage>
</organism>
<dbReference type="PANTHER" id="PTHR46401:SF2">
    <property type="entry name" value="GLYCOSYLTRANSFERASE WBBK-RELATED"/>
    <property type="match status" value="1"/>
</dbReference>
<gene>
    <name evidence="4" type="ORF">ENS41_04465</name>
</gene>
<dbReference type="Pfam" id="PF13439">
    <property type="entry name" value="Glyco_transf_4"/>
    <property type="match status" value="1"/>
</dbReference>
<evidence type="ECO:0000313" key="4">
    <source>
        <dbReference type="EMBL" id="HGK28189.1"/>
    </source>
</evidence>
<dbReference type="CDD" id="cd03794">
    <property type="entry name" value="GT4_WbuB-like"/>
    <property type="match status" value="1"/>
</dbReference>
<protein>
    <submittedName>
        <fullName evidence="4">Glycosyltransferase</fullName>
    </submittedName>
</protein>
<comment type="caution">
    <text evidence="4">The sequence shown here is derived from an EMBL/GenBank/DDBJ whole genome shotgun (WGS) entry which is preliminary data.</text>
</comment>
<dbReference type="InterPro" id="IPR001296">
    <property type="entry name" value="Glyco_trans_1"/>
</dbReference>
<dbReference type="Gene3D" id="3.40.50.2000">
    <property type="entry name" value="Glycogen Phosphorylase B"/>
    <property type="match status" value="2"/>
</dbReference>
<dbReference type="AlphaFoldDB" id="A0A7C4CDL6"/>
<accession>A0A7C4CDL6</accession>
<dbReference type="Pfam" id="PF00534">
    <property type="entry name" value="Glycos_transf_1"/>
    <property type="match status" value="1"/>
</dbReference>
<keyword evidence="1 4" id="KW-0808">Transferase</keyword>
<dbReference type="GO" id="GO:0009103">
    <property type="term" value="P:lipopolysaccharide biosynthetic process"/>
    <property type="evidence" value="ECO:0007669"/>
    <property type="project" value="TreeGrafter"/>
</dbReference>
<evidence type="ECO:0000256" key="1">
    <source>
        <dbReference type="ARBA" id="ARBA00022679"/>
    </source>
</evidence>
<dbReference type="InterPro" id="IPR028098">
    <property type="entry name" value="Glyco_trans_4-like_N"/>
</dbReference>
<evidence type="ECO:0000259" key="2">
    <source>
        <dbReference type="Pfam" id="PF00534"/>
    </source>
</evidence>
<feature type="domain" description="Glycosyltransferase subfamily 4-like N-terminal" evidence="3">
    <location>
        <begin position="19"/>
        <end position="160"/>
    </location>
</feature>
<reference evidence="4" key="1">
    <citation type="journal article" date="2020" name="mSystems">
        <title>Genome- and Community-Level Interaction Insights into Carbon Utilization and Element Cycling Functions of Hydrothermarchaeota in Hydrothermal Sediment.</title>
        <authorList>
            <person name="Zhou Z."/>
            <person name="Liu Y."/>
            <person name="Xu W."/>
            <person name="Pan J."/>
            <person name="Luo Z.H."/>
            <person name="Li M."/>
        </authorList>
    </citation>
    <scope>NUCLEOTIDE SEQUENCE [LARGE SCALE GENOMIC DNA]</scope>
    <source>
        <strain evidence="4">SpSt-488</strain>
    </source>
</reference>
<feature type="domain" description="Glycosyl transferase family 1" evidence="2">
    <location>
        <begin position="195"/>
        <end position="345"/>
    </location>
</feature>
<dbReference type="SUPFAM" id="SSF53756">
    <property type="entry name" value="UDP-Glycosyltransferase/glycogen phosphorylase"/>
    <property type="match status" value="1"/>
</dbReference>
<proteinExistence type="predicted"/>
<name>A0A7C4CDL6_UNCW3</name>